<evidence type="ECO:0000259" key="1">
    <source>
        <dbReference type="Pfam" id="PF05099"/>
    </source>
</evidence>
<dbReference type="CDD" id="cd07313">
    <property type="entry name" value="terB_like_2"/>
    <property type="match status" value="1"/>
</dbReference>
<protein>
    <submittedName>
        <fullName evidence="2">TerB family tellurite resistance protein</fullName>
    </submittedName>
</protein>
<dbReference type="RefSeq" id="WP_063606717.1">
    <property type="nucleotide sequence ID" value="NZ_JBIHSF010000008.1"/>
</dbReference>
<evidence type="ECO:0000313" key="3">
    <source>
        <dbReference type="Proteomes" id="UP001607125"/>
    </source>
</evidence>
<evidence type="ECO:0000313" key="2">
    <source>
        <dbReference type="EMBL" id="MFH0261250.1"/>
    </source>
</evidence>
<organism evidence="2 3">
    <name type="scientific">Vibrio barjaei</name>
    <dbReference type="NCBI Taxonomy" id="1676683"/>
    <lineage>
        <taxon>Bacteria</taxon>
        <taxon>Pseudomonadati</taxon>
        <taxon>Pseudomonadota</taxon>
        <taxon>Gammaproteobacteria</taxon>
        <taxon>Vibrionales</taxon>
        <taxon>Vibrionaceae</taxon>
        <taxon>Vibrio</taxon>
    </lineage>
</organism>
<dbReference type="SUPFAM" id="SSF158682">
    <property type="entry name" value="TerB-like"/>
    <property type="match status" value="1"/>
</dbReference>
<dbReference type="EMBL" id="JBIHSF010000008">
    <property type="protein sequence ID" value="MFH0261250.1"/>
    <property type="molecule type" value="Genomic_DNA"/>
</dbReference>
<dbReference type="Pfam" id="PF05099">
    <property type="entry name" value="TerB"/>
    <property type="match status" value="1"/>
</dbReference>
<gene>
    <name evidence="2" type="ORF">ACGRH2_12665</name>
</gene>
<name>A0ABW7II12_9VIBR</name>
<feature type="domain" description="Co-chaperone DjlA N-terminal" evidence="1">
    <location>
        <begin position="28"/>
        <end position="142"/>
    </location>
</feature>
<dbReference type="Proteomes" id="UP001607125">
    <property type="component" value="Unassembled WGS sequence"/>
</dbReference>
<accession>A0ABW7II12</accession>
<comment type="caution">
    <text evidence="2">The sequence shown here is derived from an EMBL/GenBank/DDBJ whole genome shotgun (WGS) entry which is preliminary data.</text>
</comment>
<reference evidence="2 3" key="1">
    <citation type="submission" date="2024-10" db="EMBL/GenBank/DDBJ databases">
        <authorList>
            <person name="Yibar A."/>
            <person name="Saticioglu I.B."/>
            <person name="Duman M."/>
            <person name="Ajmi N."/>
            <person name="Gurler F."/>
            <person name="Ay H."/>
            <person name="Onuk E."/>
            <person name="Guler S."/>
            <person name="Romalde J.L."/>
        </authorList>
    </citation>
    <scope>NUCLEOTIDE SEQUENCE [LARGE SCALE GENOMIC DNA]</scope>
    <source>
        <strain evidence="2 3">1-TCBS-B</strain>
    </source>
</reference>
<dbReference type="Gene3D" id="1.10.3680.10">
    <property type="entry name" value="TerB-like"/>
    <property type="match status" value="1"/>
</dbReference>
<dbReference type="InterPro" id="IPR029024">
    <property type="entry name" value="TerB-like"/>
</dbReference>
<proteinExistence type="predicted"/>
<sequence length="148" mass="16751">MFNSITSIFKQLIEGDDLSNNKSISPNLAIAALLCEVSNADYQVEEEEEKAKLSLIERLLELDERESKTLLAQAQEQTKNSASLYDFTSGLRELSQEKRFDLIKAMWEVANADGVIDPLEDAVIRKVAELLYVDHSEFIRAKIQVTDK</sequence>
<keyword evidence="3" id="KW-1185">Reference proteome</keyword>
<dbReference type="InterPro" id="IPR007791">
    <property type="entry name" value="DjlA_N"/>
</dbReference>